<dbReference type="VEuPathDB" id="VectorBase:HLOH_051520"/>
<dbReference type="GO" id="GO:0044666">
    <property type="term" value="C:MLL3/4 complex"/>
    <property type="evidence" value="ECO:0007669"/>
    <property type="project" value="TreeGrafter"/>
</dbReference>
<dbReference type="AlphaFoldDB" id="A0A9J6G6A0"/>
<dbReference type="Proteomes" id="UP000821853">
    <property type="component" value="Chromosome 3"/>
</dbReference>
<keyword evidence="2" id="KW-0539">Nucleus</keyword>
<dbReference type="GO" id="GO:0031490">
    <property type="term" value="F:chromatin DNA binding"/>
    <property type="evidence" value="ECO:0007669"/>
    <property type="project" value="TreeGrafter"/>
</dbReference>
<sequence>MGRRLLGSYAIVQAGQWARMRFYGSSLWRGRASKGFPFCRGKKVPFTVTRLKAAFCHGPLSASCLFDRLRAASRDARDPGGARGSWTAHDRYEHQHARAIKAFRQVLYIDPGFSRANEIHLRLGLMFKVIADYESSLKVLIPRTLSLFLF</sequence>
<evidence type="ECO:0000313" key="4">
    <source>
        <dbReference type="EMBL" id="KAH9370233.1"/>
    </source>
</evidence>
<comment type="similarity">
    <text evidence="3">Belongs to the UTX family.</text>
</comment>
<dbReference type="GO" id="GO:0010468">
    <property type="term" value="P:regulation of gene expression"/>
    <property type="evidence" value="ECO:0007669"/>
    <property type="project" value="TreeGrafter"/>
</dbReference>
<evidence type="ECO:0000256" key="1">
    <source>
        <dbReference type="ARBA" id="ARBA00004123"/>
    </source>
</evidence>
<protein>
    <submittedName>
        <fullName evidence="4">Uncharacterized protein</fullName>
    </submittedName>
</protein>
<dbReference type="PANTHER" id="PTHR14017:SF1">
    <property type="entry name" value="LD02225P"/>
    <property type="match status" value="1"/>
</dbReference>
<dbReference type="PANTHER" id="PTHR14017">
    <property type="entry name" value="LYSINE-SPECIFIC DEMETHYLASE"/>
    <property type="match status" value="1"/>
</dbReference>
<comment type="subcellular location">
    <subcellularLocation>
        <location evidence="1">Nucleus</location>
    </subcellularLocation>
</comment>
<dbReference type="OrthoDB" id="6508954at2759"/>
<evidence type="ECO:0000313" key="5">
    <source>
        <dbReference type="Proteomes" id="UP000821853"/>
    </source>
</evidence>
<gene>
    <name evidence="4" type="ORF">HPB48_007430</name>
</gene>
<accession>A0A9J6G6A0</accession>
<proteinExistence type="inferred from homology"/>
<keyword evidence="5" id="KW-1185">Reference proteome</keyword>
<dbReference type="GO" id="GO:0071558">
    <property type="term" value="F:histone H3K27me2/H3K27me3 demethylase activity"/>
    <property type="evidence" value="ECO:0007669"/>
    <property type="project" value="TreeGrafter"/>
</dbReference>
<comment type="caution">
    <text evidence="4">The sequence shown here is derived from an EMBL/GenBank/DDBJ whole genome shotgun (WGS) entry which is preliminary data.</text>
</comment>
<dbReference type="GO" id="GO:0000978">
    <property type="term" value="F:RNA polymerase II cis-regulatory region sequence-specific DNA binding"/>
    <property type="evidence" value="ECO:0007669"/>
    <property type="project" value="TreeGrafter"/>
</dbReference>
<name>A0A9J6G6A0_HAELO</name>
<reference evidence="4 5" key="1">
    <citation type="journal article" date="2020" name="Cell">
        <title>Large-Scale Comparative Analyses of Tick Genomes Elucidate Their Genetic Diversity and Vector Capacities.</title>
        <authorList>
            <consortium name="Tick Genome and Microbiome Consortium (TIGMIC)"/>
            <person name="Jia N."/>
            <person name="Wang J."/>
            <person name="Shi W."/>
            <person name="Du L."/>
            <person name="Sun Y."/>
            <person name="Zhan W."/>
            <person name="Jiang J.F."/>
            <person name="Wang Q."/>
            <person name="Zhang B."/>
            <person name="Ji P."/>
            <person name="Bell-Sakyi L."/>
            <person name="Cui X.M."/>
            <person name="Yuan T.T."/>
            <person name="Jiang B.G."/>
            <person name="Yang W.F."/>
            <person name="Lam T.T."/>
            <person name="Chang Q.C."/>
            <person name="Ding S.J."/>
            <person name="Wang X.J."/>
            <person name="Zhu J.G."/>
            <person name="Ruan X.D."/>
            <person name="Zhao L."/>
            <person name="Wei J.T."/>
            <person name="Ye R.Z."/>
            <person name="Que T.C."/>
            <person name="Du C.H."/>
            <person name="Zhou Y.H."/>
            <person name="Cheng J.X."/>
            <person name="Dai P.F."/>
            <person name="Guo W.B."/>
            <person name="Han X.H."/>
            <person name="Huang E.J."/>
            <person name="Li L.F."/>
            <person name="Wei W."/>
            <person name="Gao Y.C."/>
            <person name="Liu J.Z."/>
            <person name="Shao H.Z."/>
            <person name="Wang X."/>
            <person name="Wang C.C."/>
            <person name="Yang T.C."/>
            <person name="Huo Q.B."/>
            <person name="Li W."/>
            <person name="Chen H.Y."/>
            <person name="Chen S.E."/>
            <person name="Zhou L.G."/>
            <person name="Ni X.B."/>
            <person name="Tian J.H."/>
            <person name="Sheng Y."/>
            <person name="Liu T."/>
            <person name="Pan Y.S."/>
            <person name="Xia L.Y."/>
            <person name="Li J."/>
            <person name="Zhao F."/>
            <person name="Cao W.C."/>
        </authorList>
    </citation>
    <scope>NUCLEOTIDE SEQUENCE [LARGE SCALE GENOMIC DNA]</scope>
    <source>
        <strain evidence="4">HaeL-2018</strain>
    </source>
</reference>
<dbReference type="InterPro" id="IPR051630">
    <property type="entry name" value="Corepressor-Demethylase"/>
</dbReference>
<evidence type="ECO:0000256" key="3">
    <source>
        <dbReference type="ARBA" id="ARBA00034483"/>
    </source>
</evidence>
<dbReference type="EMBL" id="JABSTR010000005">
    <property type="protein sequence ID" value="KAH9370233.1"/>
    <property type="molecule type" value="Genomic_DNA"/>
</dbReference>
<evidence type="ECO:0000256" key="2">
    <source>
        <dbReference type="ARBA" id="ARBA00023242"/>
    </source>
</evidence>
<organism evidence="4 5">
    <name type="scientific">Haemaphysalis longicornis</name>
    <name type="common">Bush tick</name>
    <dbReference type="NCBI Taxonomy" id="44386"/>
    <lineage>
        <taxon>Eukaryota</taxon>
        <taxon>Metazoa</taxon>
        <taxon>Ecdysozoa</taxon>
        <taxon>Arthropoda</taxon>
        <taxon>Chelicerata</taxon>
        <taxon>Arachnida</taxon>
        <taxon>Acari</taxon>
        <taxon>Parasitiformes</taxon>
        <taxon>Ixodida</taxon>
        <taxon>Ixodoidea</taxon>
        <taxon>Ixodidae</taxon>
        <taxon>Haemaphysalinae</taxon>
        <taxon>Haemaphysalis</taxon>
    </lineage>
</organism>